<feature type="transmembrane region" description="Helical" evidence="9">
    <location>
        <begin position="277"/>
        <end position="307"/>
    </location>
</feature>
<evidence type="ECO:0000256" key="7">
    <source>
        <dbReference type="ARBA" id="ARBA00022989"/>
    </source>
</evidence>
<dbReference type="PROSITE" id="PS00211">
    <property type="entry name" value="ABC_TRANSPORTER_1"/>
    <property type="match status" value="1"/>
</dbReference>
<dbReference type="GO" id="GO:0034040">
    <property type="term" value="F:ATPase-coupled lipid transmembrane transporter activity"/>
    <property type="evidence" value="ECO:0007669"/>
    <property type="project" value="TreeGrafter"/>
</dbReference>
<evidence type="ECO:0000256" key="8">
    <source>
        <dbReference type="ARBA" id="ARBA00023136"/>
    </source>
</evidence>
<feature type="domain" description="ABC transporter" evidence="10">
    <location>
        <begin position="359"/>
        <end position="594"/>
    </location>
</feature>
<dbReference type="OrthoDB" id="9760358at2"/>
<keyword evidence="5" id="KW-0547">Nucleotide-binding</keyword>
<keyword evidence="3" id="KW-1003">Cell membrane</keyword>
<accession>A0A3B7MN42</accession>
<proteinExistence type="predicted"/>
<feature type="transmembrane region" description="Helical" evidence="9">
    <location>
        <begin position="183"/>
        <end position="200"/>
    </location>
</feature>
<dbReference type="PROSITE" id="PS50929">
    <property type="entry name" value="ABC_TM1F"/>
    <property type="match status" value="1"/>
</dbReference>
<dbReference type="FunFam" id="3.40.50.300:FF:000299">
    <property type="entry name" value="ABC transporter ATP-binding protein/permease"/>
    <property type="match status" value="1"/>
</dbReference>
<dbReference type="Pfam" id="PF00664">
    <property type="entry name" value="ABC_membrane"/>
    <property type="match status" value="1"/>
</dbReference>
<dbReference type="Proteomes" id="UP000263900">
    <property type="component" value="Chromosome"/>
</dbReference>
<keyword evidence="8 9" id="KW-0472">Membrane</keyword>
<dbReference type="SUPFAM" id="SSF52540">
    <property type="entry name" value="P-loop containing nucleoside triphosphate hydrolases"/>
    <property type="match status" value="1"/>
</dbReference>
<dbReference type="InterPro" id="IPR011527">
    <property type="entry name" value="ABC1_TM_dom"/>
</dbReference>
<feature type="transmembrane region" description="Helical" evidence="9">
    <location>
        <begin position="76"/>
        <end position="96"/>
    </location>
</feature>
<evidence type="ECO:0000256" key="9">
    <source>
        <dbReference type="SAM" id="Phobius"/>
    </source>
</evidence>
<evidence type="ECO:0000259" key="10">
    <source>
        <dbReference type="PROSITE" id="PS50893"/>
    </source>
</evidence>
<gene>
    <name evidence="12" type="ORF">D3H65_16930</name>
</gene>
<evidence type="ECO:0000256" key="1">
    <source>
        <dbReference type="ARBA" id="ARBA00004651"/>
    </source>
</evidence>
<keyword evidence="6 12" id="KW-0067">ATP-binding</keyword>
<evidence type="ECO:0000256" key="4">
    <source>
        <dbReference type="ARBA" id="ARBA00022692"/>
    </source>
</evidence>
<dbReference type="Gene3D" id="3.40.50.300">
    <property type="entry name" value="P-loop containing nucleotide triphosphate hydrolases"/>
    <property type="match status" value="1"/>
</dbReference>
<dbReference type="InterPro" id="IPR017871">
    <property type="entry name" value="ABC_transporter-like_CS"/>
</dbReference>
<evidence type="ECO:0000256" key="2">
    <source>
        <dbReference type="ARBA" id="ARBA00022448"/>
    </source>
</evidence>
<dbReference type="Gene3D" id="1.20.1560.10">
    <property type="entry name" value="ABC transporter type 1, transmembrane domain"/>
    <property type="match status" value="1"/>
</dbReference>
<name>A0A3B7MN42_9BACT</name>
<dbReference type="InterPro" id="IPR027417">
    <property type="entry name" value="P-loop_NTPase"/>
</dbReference>
<dbReference type="GO" id="GO:0005886">
    <property type="term" value="C:plasma membrane"/>
    <property type="evidence" value="ECO:0007669"/>
    <property type="project" value="UniProtKB-SubCell"/>
</dbReference>
<feature type="transmembrane region" description="Helical" evidence="9">
    <location>
        <begin position="24"/>
        <end position="46"/>
    </location>
</feature>
<dbReference type="SUPFAM" id="SSF90123">
    <property type="entry name" value="ABC transporter transmembrane region"/>
    <property type="match status" value="1"/>
</dbReference>
<dbReference type="InterPro" id="IPR039421">
    <property type="entry name" value="Type_1_exporter"/>
</dbReference>
<evidence type="ECO:0000256" key="5">
    <source>
        <dbReference type="ARBA" id="ARBA00022741"/>
    </source>
</evidence>
<dbReference type="KEGG" id="pseg:D3H65_16930"/>
<organism evidence="12 13">
    <name type="scientific">Paraflavitalea soli</name>
    <dbReference type="NCBI Taxonomy" id="2315862"/>
    <lineage>
        <taxon>Bacteria</taxon>
        <taxon>Pseudomonadati</taxon>
        <taxon>Bacteroidota</taxon>
        <taxon>Chitinophagia</taxon>
        <taxon>Chitinophagales</taxon>
        <taxon>Chitinophagaceae</taxon>
        <taxon>Paraflavitalea</taxon>
    </lineage>
</organism>
<evidence type="ECO:0000256" key="6">
    <source>
        <dbReference type="ARBA" id="ARBA00022840"/>
    </source>
</evidence>
<keyword evidence="7 9" id="KW-1133">Transmembrane helix</keyword>
<comment type="subcellular location">
    <subcellularLocation>
        <location evidence="1">Cell membrane</location>
        <topology evidence="1">Multi-pass membrane protein</topology>
    </subcellularLocation>
</comment>
<protein>
    <submittedName>
        <fullName evidence="12">ABC transporter ATP-binding protein</fullName>
    </submittedName>
</protein>
<dbReference type="RefSeq" id="WP_119051439.1">
    <property type="nucleotide sequence ID" value="NZ_CP032157.1"/>
</dbReference>
<dbReference type="PROSITE" id="PS50893">
    <property type="entry name" value="ABC_TRANSPORTER_2"/>
    <property type="match status" value="1"/>
</dbReference>
<sequence>MKLKYKNSFWGYFNFYYQVVGNRLLVFLGLSVLISCLDGIGLAMFIPLLQSVSDSGSTAGQQSLGQLHYFTDLIEWLGLSLTVTTILIALVILFALKGVMRFAQLSYYAKLRQLFIKKIRFSLVNNLQSLSYTAFSKMDAGKIQNTLTVEVQRLFQTMKFYFDASQAFVMLATYMALAFLANYQFAFLVGVGAALSNLIYRKIYKATKRASVELSKKGSDFNGFLSQTTLYFKYLKSTNTFSRYAGKLKYVINDAEHLNRKIGNMNAITTSVKEPMIIIVVTLVILLQLNWMGASLSTIILSLLLFYRALSFLVTVQNHWQGFIENIGGMNAVASMLEEMGSLQEVKGSTPFVAIRKQITLRDVAFYYDNTPVLDGINIIIPKKNTVALVGESGAGKTTIANMIAGLIMPVRGELLVDDVALQDIELDSYRDKIGYISQESVIFNDTIFNNITFWADPTPENIKRFEKVVEMASLKEFVRAQPGKEQSRLGDNGILISGGQKQRISIARELFKNTEILIFDEATSALDSETEKIIQENIEKLYGNFTMVLIAHRLSTIKQADTIYLIEQGKVSACGTFEEMIFKSSRFKKLVSLQAF</sequence>
<dbReference type="PANTHER" id="PTHR24221:SF654">
    <property type="entry name" value="ATP-BINDING CASSETTE SUB-FAMILY B MEMBER 6"/>
    <property type="match status" value="1"/>
</dbReference>
<dbReference type="EMBL" id="CP032157">
    <property type="protein sequence ID" value="AXY75558.1"/>
    <property type="molecule type" value="Genomic_DNA"/>
</dbReference>
<evidence type="ECO:0000313" key="12">
    <source>
        <dbReference type="EMBL" id="AXY75558.1"/>
    </source>
</evidence>
<dbReference type="GO" id="GO:0005524">
    <property type="term" value="F:ATP binding"/>
    <property type="evidence" value="ECO:0007669"/>
    <property type="project" value="UniProtKB-KW"/>
</dbReference>
<keyword evidence="2" id="KW-0813">Transport</keyword>
<keyword evidence="13" id="KW-1185">Reference proteome</keyword>
<dbReference type="GO" id="GO:0016887">
    <property type="term" value="F:ATP hydrolysis activity"/>
    <property type="evidence" value="ECO:0007669"/>
    <property type="project" value="InterPro"/>
</dbReference>
<evidence type="ECO:0000313" key="13">
    <source>
        <dbReference type="Proteomes" id="UP000263900"/>
    </source>
</evidence>
<keyword evidence="4 9" id="KW-0812">Transmembrane</keyword>
<dbReference type="Pfam" id="PF00005">
    <property type="entry name" value="ABC_tran"/>
    <property type="match status" value="1"/>
</dbReference>
<dbReference type="InterPro" id="IPR036640">
    <property type="entry name" value="ABC1_TM_sf"/>
</dbReference>
<evidence type="ECO:0000256" key="3">
    <source>
        <dbReference type="ARBA" id="ARBA00022475"/>
    </source>
</evidence>
<reference evidence="12 13" key="1">
    <citation type="submission" date="2018-09" db="EMBL/GenBank/DDBJ databases">
        <title>Genome sequencing of strain 6GH32-13.</title>
        <authorList>
            <person name="Weon H.-Y."/>
            <person name="Heo J."/>
            <person name="Kwon S.-W."/>
        </authorList>
    </citation>
    <scope>NUCLEOTIDE SEQUENCE [LARGE SCALE GENOMIC DNA]</scope>
    <source>
        <strain evidence="12 13">5GH32-13</strain>
    </source>
</reference>
<dbReference type="AlphaFoldDB" id="A0A3B7MN42"/>
<dbReference type="InterPro" id="IPR003439">
    <property type="entry name" value="ABC_transporter-like_ATP-bd"/>
</dbReference>
<evidence type="ECO:0000259" key="11">
    <source>
        <dbReference type="PROSITE" id="PS50929"/>
    </source>
</evidence>
<dbReference type="InterPro" id="IPR003593">
    <property type="entry name" value="AAA+_ATPase"/>
</dbReference>
<feature type="domain" description="ABC transmembrane type-1" evidence="11">
    <location>
        <begin position="30"/>
        <end position="325"/>
    </location>
</feature>
<dbReference type="PANTHER" id="PTHR24221">
    <property type="entry name" value="ATP-BINDING CASSETTE SUB-FAMILY B"/>
    <property type="match status" value="1"/>
</dbReference>
<dbReference type="GO" id="GO:0140359">
    <property type="term" value="F:ABC-type transporter activity"/>
    <property type="evidence" value="ECO:0007669"/>
    <property type="project" value="InterPro"/>
</dbReference>
<feature type="transmembrane region" description="Helical" evidence="9">
    <location>
        <begin position="160"/>
        <end position="177"/>
    </location>
</feature>
<dbReference type="SMART" id="SM00382">
    <property type="entry name" value="AAA"/>
    <property type="match status" value="1"/>
</dbReference>